<dbReference type="PANTHER" id="PTHR47981">
    <property type="entry name" value="RAB FAMILY"/>
    <property type="match status" value="1"/>
</dbReference>
<dbReference type="PANTHER" id="PTHR47981:SF39">
    <property type="entry name" value="RAS-RELATED PROTEIN RAB"/>
    <property type="match status" value="1"/>
</dbReference>
<organism evidence="8 9">
    <name type="scientific">Cichlidogyrus casuarinus</name>
    <dbReference type="NCBI Taxonomy" id="1844966"/>
    <lineage>
        <taxon>Eukaryota</taxon>
        <taxon>Metazoa</taxon>
        <taxon>Spiralia</taxon>
        <taxon>Lophotrochozoa</taxon>
        <taxon>Platyhelminthes</taxon>
        <taxon>Monogenea</taxon>
        <taxon>Monopisthocotylea</taxon>
        <taxon>Dactylogyridea</taxon>
        <taxon>Ancyrocephalidae</taxon>
        <taxon>Cichlidogyrus</taxon>
    </lineage>
</organism>
<protein>
    <recommendedName>
        <fullName evidence="6">Ras-related protein Rab</fullName>
    </recommendedName>
</protein>
<proteinExistence type="inferred from homology"/>
<keyword evidence="9" id="KW-1185">Reference proteome</keyword>
<dbReference type="SMART" id="SM00174">
    <property type="entry name" value="RHO"/>
    <property type="match status" value="1"/>
</dbReference>
<dbReference type="Gene3D" id="3.40.50.300">
    <property type="entry name" value="P-loop containing nucleotide triphosphate hydrolases"/>
    <property type="match status" value="1"/>
</dbReference>
<dbReference type="GO" id="GO:0005802">
    <property type="term" value="C:trans-Golgi network"/>
    <property type="evidence" value="ECO:0007669"/>
    <property type="project" value="UniProtKB-UniRule"/>
</dbReference>
<dbReference type="FunFam" id="3.40.50.300:FF:000222">
    <property type="entry name" value="RAB32, member RAS oncogene family"/>
    <property type="match status" value="1"/>
</dbReference>
<name>A0ABD2Q0H3_9PLAT</name>
<comment type="function">
    <text evidence="6">The small GTPases Rab are key regulators in vesicle trafficking.</text>
</comment>
<gene>
    <name evidence="8" type="primary">RAB32</name>
    <name evidence="8" type="ORF">Ciccas_008260</name>
</gene>
<dbReference type="Proteomes" id="UP001626550">
    <property type="component" value="Unassembled WGS sequence"/>
</dbReference>
<keyword evidence="6" id="KW-0472">Membrane</keyword>
<dbReference type="InterPro" id="IPR001806">
    <property type="entry name" value="Small_GTPase"/>
</dbReference>
<accession>A0ABD2Q0H3</accession>
<dbReference type="SMART" id="SM00173">
    <property type="entry name" value="RAS"/>
    <property type="match status" value="1"/>
</dbReference>
<dbReference type="SMART" id="SM00176">
    <property type="entry name" value="RAN"/>
    <property type="match status" value="1"/>
</dbReference>
<evidence type="ECO:0000256" key="3">
    <source>
        <dbReference type="ARBA" id="ARBA00023134"/>
    </source>
</evidence>
<sequence length="217" mass="24264">MTKKQHHFKILVIGDQGTGKSCLIKRYVYNFYSQHYRTTIGVDFALKIVPMPDDESTEIRLQLWDIAGQARVENLLRVYYKEAVGAFVVFDVTRYFTFESVVNWKQGLDSKVTLPNGTPIPCVLLANKIDLPKDGNLSDPNVITQFAEENGFAKWFETSAKENIGIKDAANFLIRRIVDALQADGPPPLPDDNIADLSASSEGESKEKVKKSKCCSG</sequence>
<dbReference type="AlphaFoldDB" id="A0ABD2Q0H3"/>
<comment type="subcellular location">
    <subcellularLocation>
        <location evidence="6">Membrane</location>
        <topology evidence="6">Lipid-anchor</topology>
    </subcellularLocation>
</comment>
<dbReference type="SUPFAM" id="SSF52540">
    <property type="entry name" value="P-loop containing nucleoside triphosphate hydrolases"/>
    <property type="match status" value="1"/>
</dbReference>
<dbReference type="EMBL" id="JBJKFK010001423">
    <property type="protein sequence ID" value="KAL3313145.1"/>
    <property type="molecule type" value="Genomic_DNA"/>
</dbReference>
<dbReference type="PROSITE" id="PS51421">
    <property type="entry name" value="RAS"/>
    <property type="match status" value="1"/>
</dbReference>
<feature type="region of interest" description="Disordered" evidence="7">
    <location>
        <begin position="184"/>
        <end position="217"/>
    </location>
</feature>
<evidence type="ECO:0000313" key="8">
    <source>
        <dbReference type="EMBL" id="KAL3313145.1"/>
    </source>
</evidence>
<keyword evidence="4 6" id="KW-0449">Lipoprotein</keyword>
<keyword evidence="3 6" id="KW-0342">GTP-binding</keyword>
<dbReference type="CDD" id="cd04107">
    <property type="entry name" value="Rab32_Rab38"/>
    <property type="match status" value="1"/>
</dbReference>
<dbReference type="InterPro" id="IPR030697">
    <property type="entry name" value="Rab29/Rab38/Rab32"/>
</dbReference>
<dbReference type="SMART" id="SM00175">
    <property type="entry name" value="RAB"/>
    <property type="match status" value="1"/>
</dbReference>
<keyword evidence="2 6" id="KW-0547">Nucleotide-binding</keyword>
<dbReference type="NCBIfam" id="TIGR00231">
    <property type="entry name" value="small_GTP"/>
    <property type="match status" value="1"/>
</dbReference>
<dbReference type="InterPro" id="IPR027417">
    <property type="entry name" value="P-loop_NTPase"/>
</dbReference>
<evidence type="ECO:0000313" key="9">
    <source>
        <dbReference type="Proteomes" id="UP001626550"/>
    </source>
</evidence>
<evidence type="ECO:0000256" key="6">
    <source>
        <dbReference type="RuleBase" id="RU367128"/>
    </source>
</evidence>
<dbReference type="GO" id="GO:0003924">
    <property type="term" value="F:GTPase activity"/>
    <property type="evidence" value="ECO:0007669"/>
    <property type="project" value="UniProtKB-UniRule"/>
</dbReference>
<evidence type="ECO:0000256" key="1">
    <source>
        <dbReference type="ARBA" id="ARBA00006270"/>
    </source>
</evidence>
<dbReference type="InterPro" id="IPR005225">
    <property type="entry name" value="Small_GTP-bd"/>
</dbReference>
<dbReference type="PRINTS" id="PR00449">
    <property type="entry name" value="RASTRNSFRMNG"/>
</dbReference>
<evidence type="ECO:0000256" key="4">
    <source>
        <dbReference type="ARBA" id="ARBA00023288"/>
    </source>
</evidence>
<dbReference type="GO" id="GO:0016020">
    <property type="term" value="C:membrane"/>
    <property type="evidence" value="ECO:0007669"/>
    <property type="project" value="UniProtKB-SubCell"/>
</dbReference>
<keyword evidence="5 6" id="KW-0636">Prenylation</keyword>
<comment type="similarity">
    <text evidence="1 6">Belongs to the small GTPase superfamily. Rab family.</text>
</comment>
<dbReference type="PROSITE" id="PS51419">
    <property type="entry name" value="RAB"/>
    <property type="match status" value="1"/>
</dbReference>
<dbReference type="Pfam" id="PF00071">
    <property type="entry name" value="Ras"/>
    <property type="match status" value="1"/>
</dbReference>
<comment type="caution">
    <text evidence="8">The sequence shown here is derived from an EMBL/GenBank/DDBJ whole genome shotgun (WGS) entry which is preliminary data.</text>
</comment>
<reference evidence="8 9" key="1">
    <citation type="submission" date="2024-11" db="EMBL/GenBank/DDBJ databases">
        <title>Adaptive evolution of stress response genes in parasites aligns with host niche diversity.</title>
        <authorList>
            <person name="Hahn C."/>
            <person name="Resl P."/>
        </authorList>
    </citation>
    <scope>NUCLEOTIDE SEQUENCE [LARGE SCALE GENOMIC DNA]</scope>
    <source>
        <strain evidence="8">EGGRZ-B1_66</strain>
        <tissue evidence="8">Body</tissue>
    </source>
</reference>
<evidence type="ECO:0000256" key="7">
    <source>
        <dbReference type="SAM" id="MobiDB-lite"/>
    </source>
</evidence>
<evidence type="ECO:0000256" key="2">
    <source>
        <dbReference type="ARBA" id="ARBA00022741"/>
    </source>
</evidence>
<dbReference type="GO" id="GO:0005525">
    <property type="term" value="F:GTP binding"/>
    <property type="evidence" value="ECO:0007669"/>
    <property type="project" value="UniProtKB-UniRule"/>
</dbReference>
<feature type="compositionally biased region" description="Basic residues" evidence="7">
    <location>
        <begin position="208"/>
        <end position="217"/>
    </location>
</feature>
<evidence type="ECO:0000256" key="5">
    <source>
        <dbReference type="ARBA" id="ARBA00023289"/>
    </source>
</evidence>